<dbReference type="SMART" id="SM00327">
    <property type="entry name" value="VWA"/>
    <property type="match status" value="1"/>
</dbReference>
<proteinExistence type="predicted"/>
<dbReference type="Gene3D" id="3.40.50.410">
    <property type="entry name" value="von Willebrand factor, type A domain"/>
    <property type="match status" value="1"/>
</dbReference>
<comment type="caution">
    <text evidence="2">The sequence shown here is derived from an EMBL/GenBank/DDBJ whole genome shotgun (WGS) entry which is preliminary data.</text>
</comment>
<dbReference type="EMBL" id="JAAFGW010000003">
    <property type="protein sequence ID" value="NDP46847.1"/>
    <property type="molecule type" value="Genomic_DNA"/>
</dbReference>
<dbReference type="Pfam" id="PF00092">
    <property type="entry name" value="VWA"/>
    <property type="match status" value="1"/>
</dbReference>
<reference evidence="2 3" key="1">
    <citation type="submission" date="2019-09" db="EMBL/GenBank/DDBJ databases">
        <title>H2 Metabolism Revealed by Metagenomic Analysis in Subglacial Sediment of East Antarctica.</title>
        <authorList>
            <person name="Yang Z."/>
            <person name="Zhang Y."/>
            <person name="Lv Y."/>
            <person name="Yan W."/>
            <person name="Xiao X."/>
            <person name="Sun B."/>
            <person name="Ma H."/>
        </authorList>
    </citation>
    <scope>NUCLEOTIDE SEQUENCE [LARGE SCALE GENOMIC DNA]</scope>
    <source>
        <strain evidence="2">Bin2_2</strain>
    </source>
</reference>
<dbReference type="InterPro" id="IPR002035">
    <property type="entry name" value="VWF_A"/>
</dbReference>
<dbReference type="InterPro" id="IPR036465">
    <property type="entry name" value="vWFA_dom_sf"/>
</dbReference>
<evidence type="ECO:0000313" key="3">
    <source>
        <dbReference type="Proteomes" id="UP000483432"/>
    </source>
</evidence>
<gene>
    <name evidence="2" type="ORF">GZ085_00375</name>
</gene>
<dbReference type="PROSITE" id="PS50234">
    <property type="entry name" value="VWFA"/>
    <property type="match status" value="1"/>
</dbReference>
<accession>A0A7C9P6N9</accession>
<name>A0A7C9P6N9_9PROT</name>
<dbReference type="InterPro" id="IPR028274">
    <property type="entry name" value="TerY-C"/>
</dbReference>
<sequence>MRRLPVFFVLDVSESMAGDNIRQLNQVLEGIVKSLRTDPHALETVYISIIVFAGKAKTLTPLVELASFYPPRLPLGSGTSLGVALDHLMAEMDRSLVKNTAEQKGDWKPVVYLLTDGKPTDQAEAAIKKWRDKFSSRASMIAIGIGQYASVTSLRNLTEDAFVLTATTDEDFARFIRWMSQSMSAQSRSVSAGPAEKVNLAKLDDSIMKKIEEIAQAAQVDEDFVILTGRCQNTKLPYVMRYERIAPEVMRTAQVNAETVLYNLNAVFPLEMDYFDLSDDRVMAKSVNSNMLIGAPGCPHCGNSIGFAVCSCGQLMCLRGTGEATCPWCGTVGNYTMAKENGPGMDVTRSRG</sequence>
<dbReference type="SUPFAM" id="SSF53300">
    <property type="entry name" value="vWA-like"/>
    <property type="match status" value="1"/>
</dbReference>
<organism evidence="2 3">
    <name type="scientific">Sulfuriferula multivorans</name>
    <dbReference type="NCBI Taxonomy" id="1559896"/>
    <lineage>
        <taxon>Bacteria</taxon>
        <taxon>Pseudomonadati</taxon>
        <taxon>Pseudomonadota</taxon>
        <taxon>Betaproteobacteria</taxon>
        <taxon>Nitrosomonadales</taxon>
        <taxon>Sulfuricellaceae</taxon>
        <taxon>Sulfuriferula</taxon>
    </lineage>
</organism>
<dbReference type="Proteomes" id="UP000483432">
    <property type="component" value="Unassembled WGS sequence"/>
</dbReference>
<evidence type="ECO:0000259" key="1">
    <source>
        <dbReference type="PROSITE" id="PS50234"/>
    </source>
</evidence>
<feature type="domain" description="VWFA" evidence="1">
    <location>
        <begin position="5"/>
        <end position="183"/>
    </location>
</feature>
<dbReference type="AlphaFoldDB" id="A0A7C9P6N9"/>
<protein>
    <submittedName>
        <fullName evidence="2">VWA domain-containing protein</fullName>
    </submittedName>
</protein>
<evidence type="ECO:0000313" key="2">
    <source>
        <dbReference type="EMBL" id="NDP46847.1"/>
    </source>
</evidence>
<dbReference type="Pfam" id="PF15616">
    <property type="entry name" value="TerY_C"/>
    <property type="match status" value="1"/>
</dbReference>